<dbReference type="AlphaFoldDB" id="A0A8S0T538"/>
<name>A0A8S0T538_OLEEU</name>
<reference evidence="1 2" key="1">
    <citation type="submission" date="2019-12" db="EMBL/GenBank/DDBJ databases">
        <authorList>
            <person name="Alioto T."/>
            <person name="Alioto T."/>
            <person name="Gomez Garrido J."/>
        </authorList>
    </citation>
    <scope>NUCLEOTIDE SEQUENCE [LARGE SCALE GENOMIC DNA]</scope>
</reference>
<keyword evidence="2" id="KW-1185">Reference proteome</keyword>
<dbReference type="OrthoDB" id="1749531at2759"/>
<evidence type="ECO:0000313" key="2">
    <source>
        <dbReference type="Proteomes" id="UP000594638"/>
    </source>
</evidence>
<comment type="caution">
    <text evidence="1">The sequence shown here is derived from an EMBL/GenBank/DDBJ whole genome shotgun (WGS) entry which is preliminary data.</text>
</comment>
<dbReference type="Gramene" id="OE9D002777T1">
    <property type="protein sequence ID" value="OE9D002777C1"/>
    <property type="gene ID" value="OE9D002777"/>
</dbReference>
<organism evidence="1 2">
    <name type="scientific">Olea europaea subsp. europaea</name>
    <dbReference type="NCBI Taxonomy" id="158383"/>
    <lineage>
        <taxon>Eukaryota</taxon>
        <taxon>Viridiplantae</taxon>
        <taxon>Streptophyta</taxon>
        <taxon>Embryophyta</taxon>
        <taxon>Tracheophyta</taxon>
        <taxon>Spermatophyta</taxon>
        <taxon>Magnoliopsida</taxon>
        <taxon>eudicotyledons</taxon>
        <taxon>Gunneridae</taxon>
        <taxon>Pentapetalae</taxon>
        <taxon>asterids</taxon>
        <taxon>lamiids</taxon>
        <taxon>Lamiales</taxon>
        <taxon>Oleaceae</taxon>
        <taxon>Oleeae</taxon>
        <taxon>Olea</taxon>
    </lineage>
</organism>
<protein>
    <submittedName>
        <fullName evidence="1">Uncharacterized protein LOC112097307</fullName>
    </submittedName>
</protein>
<dbReference type="Proteomes" id="UP000594638">
    <property type="component" value="Unassembled WGS sequence"/>
</dbReference>
<proteinExistence type="predicted"/>
<sequence>MGFIQPIDGDDFDETLSNILQLGSLLQYQQEFEKRGNHVQSSTQKALVGTFMGGLKLEIAKGIQMLKPRILKEEIRLAQMQDEQLLRQQSFTWPLSTNGSQLTLPTPLEEAHVG</sequence>
<gene>
    <name evidence="1" type="ORF">OLEA9_D002777</name>
</gene>
<feature type="non-terminal residue" evidence="1">
    <location>
        <position position="114"/>
    </location>
</feature>
<evidence type="ECO:0000313" key="1">
    <source>
        <dbReference type="EMBL" id="CAA2998907.1"/>
    </source>
</evidence>
<dbReference type="EMBL" id="CACTIH010005610">
    <property type="protein sequence ID" value="CAA2998907.1"/>
    <property type="molecule type" value="Genomic_DNA"/>
</dbReference>
<accession>A0A8S0T538</accession>